<reference evidence="6 7" key="1">
    <citation type="journal article" date="2011" name="J. Bacteriol.">
        <title>Genome sequence of 'Pedosphaera parvula' Ellin514, an aerobic Verrucomicrobial isolate from pasture soil.</title>
        <authorList>
            <person name="Kant R."/>
            <person name="van Passel M.W."/>
            <person name="Sangwan P."/>
            <person name="Palva A."/>
            <person name="Lucas S."/>
            <person name="Copeland A."/>
            <person name="Lapidus A."/>
            <person name="Glavina Del Rio T."/>
            <person name="Dalin E."/>
            <person name="Tice H."/>
            <person name="Bruce D."/>
            <person name="Goodwin L."/>
            <person name="Pitluck S."/>
            <person name="Chertkov O."/>
            <person name="Larimer F.W."/>
            <person name="Land M.L."/>
            <person name="Hauser L."/>
            <person name="Brettin T.S."/>
            <person name="Detter J.C."/>
            <person name="Han S."/>
            <person name="de Vos W.M."/>
            <person name="Janssen P.H."/>
            <person name="Smidt H."/>
        </authorList>
    </citation>
    <scope>NUCLEOTIDE SEQUENCE [LARGE SCALE GENOMIC DNA]</scope>
    <source>
        <strain evidence="6 7">Ellin514</strain>
    </source>
</reference>
<protein>
    <submittedName>
        <fullName evidence="6">Cytochrome c class I</fullName>
    </submittedName>
</protein>
<dbReference type="OrthoDB" id="9773456at2"/>
<dbReference type="EMBL" id="ABOX02000007">
    <property type="protein sequence ID" value="EEF61931.1"/>
    <property type="molecule type" value="Genomic_DNA"/>
</dbReference>
<gene>
    <name evidence="6" type="ORF">Cflav_PD4594</name>
</gene>
<organism evidence="6 7">
    <name type="scientific">Pedosphaera parvula (strain Ellin514)</name>
    <dbReference type="NCBI Taxonomy" id="320771"/>
    <lineage>
        <taxon>Bacteria</taxon>
        <taxon>Pseudomonadati</taxon>
        <taxon>Verrucomicrobiota</taxon>
        <taxon>Pedosphaerae</taxon>
        <taxon>Pedosphaerales</taxon>
        <taxon>Pedosphaeraceae</taxon>
        <taxon>Pedosphaera</taxon>
    </lineage>
</organism>
<evidence type="ECO:0000256" key="3">
    <source>
        <dbReference type="ARBA" id="ARBA00023004"/>
    </source>
</evidence>
<evidence type="ECO:0000256" key="2">
    <source>
        <dbReference type="ARBA" id="ARBA00022723"/>
    </source>
</evidence>
<sequence precursor="true">MRYFLLILVLCSVAVFAIAGKRGATSRKPPIEIFPDMDRQPKLRPQTPNNFFANGRSSQVGVPGTIAQGDVYETTPFTTGHVAGKTNYVDVLPVKVTLQLLERGQQRFNINCSPCHGAQGDGNGITKKIGAMAIVANLHDKRIVELQDGEIFNTITYGKNLMGPYGANVTVEDRWAIVAYLRSLQLSKLGTLDDVPEPLRASLKK</sequence>
<evidence type="ECO:0000256" key="4">
    <source>
        <dbReference type="PROSITE-ProRule" id="PRU00433"/>
    </source>
</evidence>
<evidence type="ECO:0000313" key="6">
    <source>
        <dbReference type="EMBL" id="EEF61931.1"/>
    </source>
</evidence>
<dbReference type="PROSITE" id="PS51007">
    <property type="entry name" value="CYTC"/>
    <property type="match status" value="1"/>
</dbReference>
<dbReference type="RefSeq" id="WP_007414088.1">
    <property type="nucleotide sequence ID" value="NZ_ABOX02000007.1"/>
</dbReference>
<dbReference type="InterPro" id="IPR009056">
    <property type="entry name" value="Cyt_c-like_dom"/>
</dbReference>
<dbReference type="PANTHER" id="PTHR40394:SF2">
    <property type="entry name" value="QUINOL:CYTOCHROME C OXIDOREDUCTASE MEMBRANE PROTEIN"/>
    <property type="match status" value="1"/>
</dbReference>
<dbReference type="Pfam" id="PF13442">
    <property type="entry name" value="Cytochrome_CBB3"/>
    <property type="match status" value="1"/>
</dbReference>
<dbReference type="SUPFAM" id="SSF46626">
    <property type="entry name" value="Cytochrome c"/>
    <property type="match status" value="1"/>
</dbReference>
<dbReference type="GO" id="GO:0009055">
    <property type="term" value="F:electron transfer activity"/>
    <property type="evidence" value="ECO:0007669"/>
    <property type="project" value="InterPro"/>
</dbReference>
<feature type="domain" description="Cytochrome c" evidence="5">
    <location>
        <begin position="99"/>
        <end position="185"/>
    </location>
</feature>
<evidence type="ECO:0000256" key="1">
    <source>
        <dbReference type="ARBA" id="ARBA00022617"/>
    </source>
</evidence>
<keyword evidence="3 4" id="KW-0408">Iron</keyword>
<evidence type="ECO:0000259" key="5">
    <source>
        <dbReference type="PROSITE" id="PS51007"/>
    </source>
</evidence>
<proteinExistence type="predicted"/>
<keyword evidence="1 4" id="KW-0349">Heme</keyword>
<dbReference type="GO" id="GO:0020037">
    <property type="term" value="F:heme binding"/>
    <property type="evidence" value="ECO:0007669"/>
    <property type="project" value="InterPro"/>
</dbReference>
<accession>B9XE40</accession>
<dbReference type="AlphaFoldDB" id="B9XE40"/>
<name>B9XE40_PEDPL</name>
<dbReference type="Gene3D" id="1.10.760.10">
    <property type="entry name" value="Cytochrome c-like domain"/>
    <property type="match status" value="1"/>
</dbReference>
<dbReference type="InterPro" id="IPR036909">
    <property type="entry name" value="Cyt_c-like_dom_sf"/>
</dbReference>
<comment type="caution">
    <text evidence="6">The sequence shown here is derived from an EMBL/GenBank/DDBJ whole genome shotgun (WGS) entry which is preliminary data.</text>
</comment>
<keyword evidence="2 4" id="KW-0479">Metal-binding</keyword>
<dbReference type="GO" id="GO:0046872">
    <property type="term" value="F:metal ion binding"/>
    <property type="evidence" value="ECO:0007669"/>
    <property type="project" value="UniProtKB-KW"/>
</dbReference>
<evidence type="ECO:0000313" key="7">
    <source>
        <dbReference type="Proteomes" id="UP000003688"/>
    </source>
</evidence>
<dbReference type="PANTHER" id="PTHR40394">
    <property type="entry name" value="LIPOPROTEIN-RELATED"/>
    <property type="match status" value="1"/>
</dbReference>
<dbReference type="Proteomes" id="UP000003688">
    <property type="component" value="Unassembled WGS sequence"/>
</dbReference>
<keyword evidence="7" id="KW-1185">Reference proteome</keyword>
<dbReference type="STRING" id="320771.Cflav_PD4594"/>